<name>A0A6G0Z6T9_APHCR</name>
<reference evidence="2 3" key="1">
    <citation type="submission" date="2019-08" db="EMBL/GenBank/DDBJ databases">
        <title>Whole genome of Aphis craccivora.</title>
        <authorList>
            <person name="Voronova N.V."/>
            <person name="Shulinski R.S."/>
            <person name="Bandarenka Y.V."/>
            <person name="Zhorov D.G."/>
            <person name="Warner D."/>
        </authorList>
    </citation>
    <scope>NUCLEOTIDE SEQUENCE [LARGE SCALE GENOMIC DNA]</scope>
    <source>
        <strain evidence="2">180601</strain>
        <tissue evidence="2">Whole Body</tissue>
    </source>
</reference>
<gene>
    <name evidence="2" type="ORF">FWK35_00004044</name>
</gene>
<accession>A0A6G0Z6T9</accession>
<organism evidence="2 3">
    <name type="scientific">Aphis craccivora</name>
    <name type="common">Cowpea aphid</name>
    <dbReference type="NCBI Taxonomy" id="307492"/>
    <lineage>
        <taxon>Eukaryota</taxon>
        <taxon>Metazoa</taxon>
        <taxon>Ecdysozoa</taxon>
        <taxon>Arthropoda</taxon>
        <taxon>Hexapoda</taxon>
        <taxon>Insecta</taxon>
        <taxon>Pterygota</taxon>
        <taxon>Neoptera</taxon>
        <taxon>Paraneoptera</taxon>
        <taxon>Hemiptera</taxon>
        <taxon>Sternorrhyncha</taxon>
        <taxon>Aphidomorpha</taxon>
        <taxon>Aphidoidea</taxon>
        <taxon>Aphididae</taxon>
        <taxon>Aphidini</taxon>
        <taxon>Aphis</taxon>
        <taxon>Aphis</taxon>
    </lineage>
</organism>
<protein>
    <submittedName>
        <fullName evidence="2">Uncharacterized protein</fullName>
    </submittedName>
</protein>
<dbReference type="OrthoDB" id="2123952at2759"/>
<evidence type="ECO:0000313" key="2">
    <source>
        <dbReference type="EMBL" id="KAF0766010.1"/>
    </source>
</evidence>
<evidence type="ECO:0000313" key="3">
    <source>
        <dbReference type="Proteomes" id="UP000478052"/>
    </source>
</evidence>
<dbReference type="AlphaFoldDB" id="A0A6G0Z6T9"/>
<feature type="region of interest" description="Disordered" evidence="1">
    <location>
        <begin position="73"/>
        <end position="94"/>
    </location>
</feature>
<evidence type="ECO:0000256" key="1">
    <source>
        <dbReference type="SAM" id="MobiDB-lite"/>
    </source>
</evidence>
<sequence>MRNWPVDCVWDWPFDWNWVWGRYFDWVRGIDCVRHWVWYGDGHVVLNWHWVRGGYWLGVTVDDVHFLGDRYEGTSSRSWGGRGDNAIAGVSQAR</sequence>
<dbReference type="Proteomes" id="UP000478052">
    <property type="component" value="Unassembled WGS sequence"/>
</dbReference>
<comment type="caution">
    <text evidence="2">The sequence shown here is derived from an EMBL/GenBank/DDBJ whole genome shotgun (WGS) entry which is preliminary data.</text>
</comment>
<proteinExistence type="predicted"/>
<keyword evidence="3" id="KW-1185">Reference proteome</keyword>
<dbReference type="EMBL" id="VUJU01001280">
    <property type="protein sequence ID" value="KAF0766010.1"/>
    <property type="molecule type" value="Genomic_DNA"/>
</dbReference>